<dbReference type="RefSeq" id="WP_344671106.1">
    <property type="nucleotide sequence ID" value="NZ_BAAAQN010000074.1"/>
</dbReference>
<dbReference type="Gene3D" id="3.40.50.1000">
    <property type="entry name" value="HAD superfamily/HAD-like"/>
    <property type="match status" value="2"/>
</dbReference>
<evidence type="ECO:0000313" key="1">
    <source>
        <dbReference type="EMBL" id="GAA2059182.1"/>
    </source>
</evidence>
<comment type="caution">
    <text evidence="1">The sequence shown here is derived from an EMBL/GenBank/DDBJ whole genome shotgun (WGS) entry which is preliminary data.</text>
</comment>
<dbReference type="InterPro" id="IPR036412">
    <property type="entry name" value="HAD-like_sf"/>
</dbReference>
<gene>
    <name evidence="1" type="ORF">GCM10009839_81710</name>
</gene>
<protein>
    <submittedName>
        <fullName evidence="1">HAD hydrolase-like protein</fullName>
    </submittedName>
</protein>
<dbReference type="InterPro" id="IPR006357">
    <property type="entry name" value="HAD-SF_hydro_IIA"/>
</dbReference>
<organism evidence="1 2">
    <name type="scientific">Catenulispora yoronensis</name>
    <dbReference type="NCBI Taxonomy" id="450799"/>
    <lineage>
        <taxon>Bacteria</taxon>
        <taxon>Bacillati</taxon>
        <taxon>Actinomycetota</taxon>
        <taxon>Actinomycetes</taxon>
        <taxon>Catenulisporales</taxon>
        <taxon>Catenulisporaceae</taxon>
        <taxon>Catenulispora</taxon>
    </lineage>
</organism>
<sequence>MTAETADGPRGTAAAVPLLSSAKPLAQDYDTALLDLDGVVYRGTDAVPHAAEALREAETHGMRRAYVTNNASRTPEAVAEHLNQLGVPAHAAEVVTSAQAAARMAHACVGDNGRVLVIGGAGLLEAVKELGLRPVASADDLPDVVVQGYSPDLGWKDLAEATYAVRAGVPWIATNADTTVPTARGIAPGNGTLVAAVRAASGVIPQVAGKPELPLHRESILRSGATRPLIVGDRLDTDIEGAIRGRTDSLLVLTGVTTIPDLLAAPPERRPSYIAEDLRGLLTTHVAPTRDGVNFVLGRTTAAVVSGQVVLHAHGDKMDAVRVMCAAVWDHDGDADAADALAALADLV</sequence>
<accession>A0ABN2VCT8</accession>
<dbReference type="InterPro" id="IPR023214">
    <property type="entry name" value="HAD_sf"/>
</dbReference>
<proteinExistence type="predicted"/>
<dbReference type="PANTHER" id="PTHR19288:SF95">
    <property type="entry name" value="D-GLYCEROL 3-PHOSPHATE PHOSPHATASE"/>
    <property type="match status" value="1"/>
</dbReference>
<dbReference type="Pfam" id="PF13242">
    <property type="entry name" value="Hydrolase_like"/>
    <property type="match status" value="1"/>
</dbReference>
<dbReference type="EMBL" id="BAAAQN010000074">
    <property type="protein sequence ID" value="GAA2059182.1"/>
    <property type="molecule type" value="Genomic_DNA"/>
</dbReference>
<dbReference type="SUPFAM" id="SSF56784">
    <property type="entry name" value="HAD-like"/>
    <property type="match status" value="1"/>
</dbReference>
<reference evidence="1 2" key="1">
    <citation type="journal article" date="2019" name="Int. J. Syst. Evol. Microbiol.">
        <title>The Global Catalogue of Microorganisms (GCM) 10K type strain sequencing project: providing services to taxonomists for standard genome sequencing and annotation.</title>
        <authorList>
            <consortium name="The Broad Institute Genomics Platform"/>
            <consortium name="The Broad Institute Genome Sequencing Center for Infectious Disease"/>
            <person name="Wu L."/>
            <person name="Ma J."/>
        </authorList>
    </citation>
    <scope>NUCLEOTIDE SEQUENCE [LARGE SCALE GENOMIC DNA]</scope>
    <source>
        <strain evidence="1 2">JCM 16014</strain>
    </source>
</reference>
<dbReference type="NCBIfam" id="TIGR01460">
    <property type="entry name" value="HAD-SF-IIA"/>
    <property type="match status" value="1"/>
</dbReference>
<dbReference type="PANTHER" id="PTHR19288">
    <property type="entry name" value="4-NITROPHENYLPHOSPHATASE-RELATED"/>
    <property type="match status" value="1"/>
</dbReference>
<dbReference type="Proteomes" id="UP001500751">
    <property type="component" value="Unassembled WGS sequence"/>
</dbReference>
<dbReference type="Pfam" id="PF13344">
    <property type="entry name" value="Hydrolase_6"/>
    <property type="match status" value="1"/>
</dbReference>
<name>A0ABN2VCT8_9ACTN</name>
<evidence type="ECO:0000313" key="2">
    <source>
        <dbReference type="Proteomes" id="UP001500751"/>
    </source>
</evidence>
<keyword evidence="2" id="KW-1185">Reference proteome</keyword>